<organism evidence="2 3">
    <name type="scientific">Streptosporangium amethystogenes subsp. fukuiense</name>
    <dbReference type="NCBI Taxonomy" id="698418"/>
    <lineage>
        <taxon>Bacteria</taxon>
        <taxon>Bacillati</taxon>
        <taxon>Actinomycetota</taxon>
        <taxon>Actinomycetes</taxon>
        <taxon>Streptosporangiales</taxon>
        <taxon>Streptosporangiaceae</taxon>
        <taxon>Streptosporangium</taxon>
    </lineage>
</organism>
<dbReference type="Gene3D" id="2.120.10.30">
    <property type="entry name" value="TolB, C-terminal domain"/>
    <property type="match status" value="1"/>
</dbReference>
<protein>
    <submittedName>
        <fullName evidence="2">Uncharacterized protein</fullName>
    </submittedName>
</protein>
<dbReference type="SUPFAM" id="SSF82171">
    <property type="entry name" value="DPP6 N-terminal domain-like"/>
    <property type="match status" value="1"/>
</dbReference>
<evidence type="ECO:0000256" key="1">
    <source>
        <dbReference type="SAM" id="SignalP"/>
    </source>
</evidence>
<dbReference type="Proteomes" id="UP001596514">
    <property type="component" value="Unassembled WGS sequence"/>
</dbReference>
<feature type="chain" id="PRO_5045260797" evidence="1">
    <location>
        <begin position="28"/>
        <end position="329"/>
    </location>
</feature>
<dbReference type="EMBL" id="JBHTEE010000001">
    <property type="protein sequence ID" value="MFC7603978.1"/>
    <property type="molecule type" value="Genomic_DNA"/>
</dbReference>
<name>A0ABW2T5Z6_9ACTN</name>
<accession>A0ABW2T5Z6</accession>
<sequence length="329" mass="35121">MRPSRGFAVLAVAAVAATGMIATPAAATPDNPARYAWLKSCPRGDGSVPCGSWMLTLRSGRTVKLPGAQVHPRSADGKVDRTTSNSISVSNDGRFVNYFKGGELVVREVSSGKVRPLPGGTASLPKGIGQSDVDTTLSPDGSAIVVDYYDTANRLPTLVVNLKTGETAKLPPKNSLMGFSPSGKYLLTSRFTEDNITEFTVFDAEGNRTASQVIPQIVSNNAPVALADDGNTVALVISSESSRPRLRTYDLSADTVSEAIGIGMPKDETAQRLSWDAAGSLTLWTSRSDQEGELDSAVKRTLNAETGSTRKLDSFRLRKNVWVWWLPGE</sequence>
<keyword evidence="3" id="KW-1185">Reference proteome</keyword>
<reference evidence="3" key="1">
    <citation type="journal article" date="2019" name="Int. J. Syst. Evol. Microbiol.">
        <title>The Global Catalogue of Microorganisms (GCM) 10K type strain sequencing project: providing services to taxonomists for standard genome sequencing and annotation.</title>
        <authorList>
            <consortium name="The Broad Institute Genomics Platform"/>
            <consortium name="The Broad Institute Genome Sequencing Center for Infectious Disease"/>
            <person name="Wu L."/>
            <person name="Ma J."/>
        </authorList>
    </citation>
    <scope>NUCLEOTIDE SEQUENCE [LARGE SCALE GENOMIC DNA]</scope>
    <source>
        <strain evidence="3">JCM 10083</strain>
    </source>
</reference>
<dbReference type="RefSeq" id="WP_343964968.1">
    <property type="nucleotide sequence ID" value="NZ_BAAAGK010000025.1"/>
</dbReference>
<evidence type="ECO:0000313" key="3">
    <source>
        <dbReference type="Proteomes" id="UP001596514"/>
    </source>
</evidence>
<evidence type="ECO:0000313" key="2">
    <source>
        <dbReference type="EMBL" id="MFC7603978.1"/>
    </source>
</evidence>
<keyword evidence="1" id="KW-0732">Signal</keyword>
<feature type="signal peptide" evidence="1">
    <location>
        <begin position="1"/>
        <end position="27"/>
    </location>
</feature>
<proteinExistence type="predicted"/>
<dbReference type="InterPro" id="IPR011042">
    <property type="entry name" value="6-blade_b-propeller_TolB-like"/>
</dbReference>
<comment type="caution">
    <text evidence="2">The sequence shown here is derived from an EMBL/GenBank/DDBJ whole genome shotgun (WGS) entry which is preliminary data.</text>
</comment>
<gene>
    <name evidence="2" type="ORF">ACFQVD_28085</name>
</gene>